<reference evidence="1 2" key="1">
    <citation type="submission" date="2019-02" db="EMBL/GenBank/DDBJ databases">
        <title>Arundinibacter roseus gen. nov., sp. nov., a new member of the family Cytophagaceae.</title>
        <authorList>
            <person name="Szuroczki S."/>
            <person name="Khayer B."/>
            <person name="Sproer C."/>
            <person name="Toumi M."/>
            <person name="Szabo A."/>
            <person name="Felfoldi T."/>
            <person name="Schumann P."/>
            <person name="Toth E."/>
        </authorList>
    </citation>
    <scope>NUCLEOTIDE SEQUENCE [LARGE SCALE GENOMIC DNA]</scope>
    <source>
        <strain evidence="1 2">DMA-k-7a</strain>
    </source>
</reference>
<dbReference type="RefSeq" id="WP_132119098.1">
    <property type="nucleotide sequence ID" value="NZ_SMJU01000009.1"/>
</dbReference>
<comment type="caution">
    <text evidence="1">The sequence shown here is derived from an EMBL/GenBank/DDBJ whole genome shotgun (WGS) entry which is preliminary data.</text>
</comment>
<evidence type="ECO:0000313" key="1">
    <source>
        <dbReference type="EMBL" id="TDB63616.1"/>
    </source>
</evidence>
<accession>A0A4R4KAK7</accession>
<evidence type="ECO:0000313" key="2">
    <source>
        <dbReference type="Proteomes" id="UP000295706"/>
    </source>
</evidence>
<dbReference type="EMBL" id="SMJU01000009">
    <property type="protein sequence ID" value="TDB63616.1"/>
    <property type="molecule type" value="Genomic_DNA"/>
</dbReference>
<proteinExistence type="predicted"/>
<organism evidence="1 2">
    <name type="scientific">Arundinibacter roseus</name>
    <dbReference type="NCBI Taxonomy" id="2070510"/>
    <lineage>
        <taxon>Bacteria</taxon>
        <taxon>Pseudomonadati</taxon>
        <taxon>Bacteroidota</taxon>
        <taxon>Cytophagia</taxon>
        <taxon>Cytophagales</taxon>
        <taxon>Spirosomataceae</taxon>
        <taxon>Arundinibacter</taxon>
    </lineage>
</organism>
<protein>
    <recommendedName>
        <fullName evidence="3">Anti-sigma factor</fullName>
    </recommendedName>
</protein>
<dbReference type="OrthoDB" id="982713at2"/>
<keyword evidence="2" id="KW-1185">Reference proteome</keyword>
<dbReference type="Proteomes" id="UP000295706">
    <property type="component" value="Unassembled WGS sequence"/>
</dbReference>
<name>A0A4R4KAK7_9BACT</name>
<gene>
    <name evidence="1" type="ORF">EZE20_15020</name>
</gene>
<dbReference type="AlphaFoldDB" id="A0A4R4KAK7"/>
<evidence type="ECO:0008006" key="3">
    <source>
        <dbReference type="Google" id="ProtNLM"/>
    </source>
</evidence>
<sequence>MTKTFTYDDVVRYLYAETSPQENDDIVEALASDAEMLAFYLDSLELQAQMDRIVRTPSEKVTEKIFSYSRQFTTTQPADFSI</sequence>